<dbReference type="SUPFAM" id="SSF51197">
    <property type="entry name" value="Clavaminate synthase-like"/>
    <property type="match status" value="1"/>
</dbReference>
<dbReference type="RefSeq" id="WP_016481735.1">
    <property type="nucleotide sequence ID" value="NC_021487.1"/>
</dbReference>
<dbReference type="PANTHER" id="PTHR20883:SF48">
    <property type="entry name" value="ECTOINE DIOXYGENASE"/>
    <property type="match status" value="1"/>
</dbReference>
<dbReference type="GO" id="GO:0016706">
    <property type="term" value="F:2-oxoglutarate-dependent dioxygenase activity"/>
    <property type="evidence" value="ECO:0007669"/>
    <property type="project" value="UniProtKB-ARBA"/>
</dbReference>
<dbReference type="PATRIC" id="fig|1303518.3.peg.341"/>
<reference evidence="2" key="1">
    <citation type="submission" date="2013-03" db="EMBL/GenBank/DDBJ databases">
        <title>Genome sequence of Chthonomonas calidirosea, the first sequenced genome from the Armatimonadetes phylum (formally candidate division OP10).</title>
        <authorList>
            <person name="Lee K.C.Y."/>
            <person name="Morgan X.C."/>
            <person name="Dunfield P.F."/>
            <person name="Tamas I."/>
            <person name="Houghton K.M."/>
            <person name="Vyssotski M."/>
            <person name="Ryan J.L.J."/>
            <person name="Lagutin K."/>
            <person name="McDonald I.R."/>
            <person name="Stott M.B."/>
        </authorList>
    </citation>
    <scope>NUCLEOTIDE SEQUENCE [LARGE SCALE GENOMIC DNA]</scope>
    <source>
        <strain evidence="2">DSM 23976 / ICMP 18418 / T49</strain>
    </source>
</reference>
<dbReference type="HOGENOM" id="CLU_048953_8_1_0"/>
<dbReference type="Proteomes" id="UP000014227">
    <property type="component" value="Chromosome I"/>
</dbReference>
<protein>
    <submittedName>
        <fullName evidence="1">Protein involved in biosynthesis of mitomycin antibiotics/polyketide fumonisin</fullName>
    </submittedName>
</protein>
<dbReference type="EMBL" id="HF951689">
    <property type="protein sequence ID" value="CCW34172.1"/>
    <property type="molecule type" value="Genomic_DNA"/>
</dbReference>
<dbReference type="PANTHER" id="PTHR20883">
    <property type="entry name" value="PHYTANOYL-COA DIOXYGENASE DOMAIN CONTAINING 1"/>
    <property type="match status" value="1"/>
</dbReference>
<dbReference type="Pfam" id="PF05721">
    <property type="entry name" value="PhyH"/>
    <property type="match status" value="1"/>
</dbReference>
<accession>S0EUZ3</accession>
<dbReference type="eggNOG" id="COG5285">
    <property type="taxonomic scope" value="Bacteria"/>
</dbReference>
<dbReference type="GO" id="GO:0005506">
    <property type="term" value="F:iron ion binding"/>
    <property type="evidence" value="ECO:0007669"/>
    <property type="project" value="UniProtKB-ARBA"/>
</dbReference>
<dbReference type="Gene3D" id="2.60.120.620">
    <property type="entry name" value="q2cbj1_9rhob like domain"/>
    <property type="match status" value="1"/>
</dbReference>
<gene>
    <name evidence="1" type="ORF">CCALI_00335</name>
</gene>
<keyword evidence="2" id="KW-1185">Reference proteome</keyword>
<organism evidence="1 2">
    <name type="scientific">Chthonomonas calidirosea (strain DSM 23976 / ICMP 18418 / T49)</name>
    <dbReference type="NCBI Taxonomy" id="1303518"/>
    <lineage>
        <taxon>Bacteria</taxon>
        <taxon>Bacillati</taxon>
        <taxon>Armatimonadota</taxon>
        <taxon>Chthonomonadia</taxon>
        <taxon>Chthonomonadales</taxon>
        <taxon>Chthonomonadaceae</taxon>
        <taxon>Chthonomonas</taxon>
    </lineage>
</organism>
<dbReference type="AlphaFoldDB" id="S0EUZ3"/>
<dbReference type="InParanoid" id="S0EUZ3"/>
<dbReference type="KEGG" id="ccz:CCALI_00335"/>
<evidence type="ECO:0000313" key="1">
    <source>
        <dbReference type="EMBL" id="CCW34172.1"/>
    </source>
</evidence>
<sequence length="284" mass="31734">MEWEALLPSAEDVAFYRENGYWLAPCILSDTELETLREHHARVVAGCYETTRSPWSHDPPPGQPIDRIVKIDNSHWADATMAKLALHPLIGAMACRLTGASAIRLWHDQLLLKPPDSGTKGNVGWHQDYHYWQCTDPPELLTAWVALDDVTEENGCMQVVPGSHKWGLLPEGDFFAKDLDALRARIEAVSGRSFRTVSCILPAGALSFHHCLTIHGSGPNRSSRPRRSLVVHLMPEGTRYRAGTPGDGHMNVRLLSGKDGDYFAGPYFPVLYREGTGENSWRVW</sequence>
<dbReference type="STRING" id="454171.CP488_00822"/>
<dbReference type="InterPro" id="IPR008775">
    <property type="entry name" value="Phytyl_CoA_dOase-like"/>
</dbReference>
<evidence type="ECO:0000313" key="2">
    <source>
        <dbReference type="Proteomes" id="UP000014227"/>
    </source>
</evidence>
<proteinExistence type="predicted"/>
<name>S0EUZ3_CHTCT</name>